<accession>A0A1M5MGP8</accession>
<organism evidence="4 5">
    <name type="scientific">Bradyrhizobium erythrophlei</name>
    <dbReference type="NCBI Taxonomy" id="1437360"/>
    <lineage>
        <taxon>Bacteria</taxon>
        <taxon>Pseudomonadati</taxon>
        <taxon>Pseudomonadota</taxon>
        <taxon>Alphaproteobacteria</taxon>
        <taxon>Hyphomicrobiales</taxon>
        <taxon>Nitrobacteraceae</taxon>
        <taxon>Bradyrhizobium</taxon>
    </lineage>
</organism>
<dbReference type="Pfam" id="PF00144">
    <property type="entry name" value="Beta-lactamase"/>
    <property type="match status" value="1"/>
</dbReference>
<dbReference type="AlphaFoldDB" id="A0A1M5MGP8"/>
<sequence>MAAQDAFRIGRLLKQAIDFAVAGETKAPRDLVMNHYQTFGREPFGYAIGPIRERGDPTGIIIHKGFIVAEWGEPLRVDMTHSVTKSLLSSVVGIAVERGMIRSVDDAVREYVAPIQLYAPPSTTNKSDRLTTPDLLFPFESPHNRTITWDNLLRQTSDWEGTLWGKPDWADRPDENPAQWTTRPRNTPGTVYKYNDVRTNVLALAALNVWRRPLPQVLKETIMDPIGASSSWRWFGYENSWVVLDGSLMQSVTGGGHWGGGMYINAYDMARFGYLSLRRGKWNDRQLLSEQWIDQARTPTRPEPIYGYMNWFLNTDGKRWPSAPATAFAHSGNGTNLVYVDQEHDLVAVVRWIDGEAIDGFLKRLLAAIDHG</sequence>
<dbReference type="InterPro" id="IPR050789">
    <property type="entry name" value="Diverse_Enzym_Activities"/>
</dbReference>
<dbReference type="InterPro" id="IPR001466">
    <property type="entry name" value="Beta-lactam-related"/>
</dbReference>
<evidence type="ECO:0000313" key="5">
    <source>
        <dbReference type="Proteomes" id="UP000190675"/>
    </source>
</evidence>
<reference evidence="4 5" key="1">
    <citation type="submission" date="2016-11" db="EMBL/GenBank/DDBJ databases">
        <authorList>
            <person name="Jaros S."/>
            <person name="Januszkiewicz K."/>
            <person name="Wedrychowicz H."/>
        </authorList>
    </citation>
    <scope>NUCLEOTIDE SEQUENCE [LARGE SCALE GENOMIC DNA]</scope>
    <source>
        <strain evidence="4 5">GAS242</strain>
    </source>
</reference>
<dbReference type="InterPro" id="IPR012338">
    <property type="entry name" value="Beta-lactam/transpept-like"/>
</dbReference>
<evidence type="ECO:0000313" key="4">
    <source>
        <dbReference type="EMBL" id="SHG76525.1"/>
    </source>
</evidence>
<protein>
    <submittedName>
        <fullName evidence="4">CubicO group peptidase, beta-lactamase class C family</fullName>
    </submittedName>
</protein>
<feature type="region of interest" description="Disordered" evidence="2">
    <location>
        <begin position="166"/>
        <end position="186"/>
    </location>
</feature>
<gene>
    <name evidence="4" type="ORF">SAMN05444169_4024</name>
</gene>
<dbReference type="SUPFAM" id="SSF56601">
    <property type="entry name" value="beta-lactamase/transpeptidase-like"/>
    <property type="match status" value="1"/>
</dbReference>
<dbReference type="Proteomes" id="UP000190675">
    <property type="component" value="Chromosome I"/>
</dbReference>
<keyword evidence="1" id="KW-0378">Hydrolase</keyword>
<evidence type="ECO:0000256" key="1">
    <source>
        <dbReference type="ARBA" id="ARBA00022801"/>
    </source>
</evidence>
<dbReference type="EMBL" id="LT670818">
    <property type="protein sequence ID" value="SHG76525.1"/>
    <property type="molecule type" value="Genomic_DNA"/>
</dbReference>
<dbReference type="RefSeq" id="WP_197687937.1">
    <property type="nucleotide sequence ID" value="NZ_LT670818.1"/>
</dbReference>
<feature type="domain" description="Beta-lactamase-related" evidence="3">
    <location>
        <begin position="82"/>
        <end position="350"/>
    </location>
</feature>
<name>A0A1M5MGP8_9BRAD</name>
<dbReference type="PANTHER" id="PTHR43283">
    <property type="entry name" value="BETA-LACTAMASE-RELATED"/>
    <property type="match status" value="1"/>
</dbReference>
<evidence type="ECO:0000256" key="2">
    <source>
        <dbReference type="SAM" id="MobiDB-lite"/>
    </source>
</evidence>
<dbReference type="Gene3D" id="3.40.710.10">
    <property type="entry name" value="DD-peptidase/beta-lactamase superfamily"/>
    <property type="match status" value="1"/>
</dbReference>
<evidence type="ECO:0000259" key="3">
    <source>
        <dbReference type="Pfam" id="PF00144"/>
    </source>
</evidence>
<dbReference type="PANTHER" id="PTHR43283:SF11">
    <property type="entry name" value="BETA-LACTAMASE-RELATED DOMAIN-CONTAINING PROTEIN"/>
    <property type="match status" value="1"/>
</dbReference>
<dbReference type="GO" id="GO:0016787">
    <property type="term" value="F:hydrolase activity"/>
    <property type="evidence" value="ECO:0007669"/>
    <property type="project" value="UniProtKB-KW"/>
</dbReference>
<proteinExistence type="predicted"/>